<evidence type="ECO:0000313" key="1">
    <source>
        <dbReference type="EMBL" id="SJL14254.1"/>
    </source>
</evidence>
<proteinExistence type="predicted"/>
<dbReference type="OrthoDB" id="10577823at2759"/>
<sequence>MDRIPHRATTLFITEEAQVLRMCIAILLSHVEYPPPTAAENLLLMQTCLTRYVKGSVLKNNDCSVENICGMNATGNATMAYDAAPHLISRPHDNLDSLGVCDRKGQSAGKLWDQNSFFVFHHL</sequence>
<dbReference type="AlphaFoldDB" id="A0A284RZR9"/>
<accession>A0A284RZR9</accession>
<name>A0A284RZR9_ARMOS</name>
<dbReference type="Proteomes" id="UP000219338">
    <property type="component" value="Unassembled WGS sequence"/>
</dbReference>
<evidence type="ECO:0000313" key="2">
    <source>
        <dbReference type="Proteomes" id="UP000219338"/>
    </source>
</evidence>
<organism evidence="1 2">
    <name type="scientific">Armillaria ostoyae</name>
    <name type="common">Armillaria root rot fungus</name>
    <dbReference type="NCBI Taxonomy" id="47428"/>
    <lineage>
        <taxon>Eukaryota</taxon>
        <taxon>Fungi</taxon>
        <taxon>Dikarya</taxon>
        <taxon>Basidiomycota</taxon>
        <taxon>Agaricomycotina</taxon>
        <taxon>Agaricomycetes</taxon>
        <taxon>Agaricomycetidae</taxon>
        <taxon>Agaricales</taxon>
        <taxon>Marasmiineae</taxon>
        <taxon>Physalacriaceae</taxon>
        <taxon>Armillaria</taxon>
    </lineage>
</organism>
<protein>
    <submittedName>
        <fullName evidence="1">Uncharacterized protein</fullName>
    </submittedName>
</protein>
<reference evidence="2" key="1">
    <citation type="journal article" date="2017" name="Nat. Ecol. Evol.">
        <title>Genome expansion and lineage-specific genetic innovations in the forest pathogenic fungi Armillaria.</title>
        <authorList>
            <person name="Sipos G."/>
            <person name="Prasanna A.N."/>
            <person name="Walter M.C."/>
            <person name="O'Connor E."/>
            <person name="Balint B."/>
            <person name="Krizsan K."/>
            <person name="Kiss B."/>
            <person name="Hess J."/>
            <person name="Varga T."/>
            <person name="Slot J."/>
            <person name="Riley R."/>
            <person name="Boka B."/>
            <person name="Rigling D."/>
            <person name="Barry K."/>
            <person name="Lee J."/>
            <person name="Mihaltcheva S."/>
            <person name="LaButti K."/>
            <person name="Lipzen A."/>
            <person name="Waldron R."/>
            <person name="Moloney N.M."/>
            <person name="Sperisen C."/>
            <person name="Kredics L."/>
            <person name="Vagvoelgyi C."/>
            <person name="Patrignani A."/>
            <person name="Fitzpatrick D."/>
            <person name="Nagy I."/>
            <person name="Doyle S."/>
            <person name="Anderson J.B."/>
            <person name="Grigoriev I.V."/>
            <person name="Gueldener U."/>
            <person name="Muensterkoetter M."/>
            <person name="Nagy L.G."/>
        </authorList>
    </citation>
    <scope>NUCLEOTIDE SEQUENCE [LARGE SCALE GENOMIC DNA]</scope>
    <source>
        <strain evidence="2">C18/9</strain>
    </source>
</reference>
<gene>
    <name evidence="1" type="ORF">ARMOST_17710</name>
</gene>
<keyword evidence="2" id="KW-1185">Reference proteome</keyword>
<dbReference type="EMBL" id="FUEG01000023">
    <property type="protein sequence ID" value="SJL14254.1"/>
    <property type="molecule type" value="Genomic_DNA"/>
</dbReference>